<comment type="caution">
    <text evidence="2">The sequence shown here is derived from an EMBL/GenBank/DDBJ whole genome shotgun (WGS) entry which is preliminary data.</text>
</comment>
<dbReference type="InterPro" id="IPR029058">
    <property type="entry name" value="AB_hydrolase_fold"/>
</dbReference>
<evidence type="ECO:0000313" key="3">
    <source>
        <dbReference type="Proteomes" id="UP001597351"/>
    </source>
</evidence>
<dbReference type="Pfam" id="PF00561">
    <property type="entry name" value="Abhydrolase_1"/>
    <property type="match status" value="1"/>
</dbReference>
<dbReference type="PANTHER" id="PTHR43798:SF5">
    <property type="entry name" value="MONOACYLGLYCEROL LIPASE ABHD6"/>
    <property type="match status" value="1"/>
</dbReference>
<dbReference type="SUPFAM" id="SSF53474">
    <property type="entry name" value="alpha/beta-Hydrolases"/>
    <property type="match status" value="1"/>
</dbReference>
<dbReference type="Gene3D" id="3.40.50.1820">
    <property type="entry name" value="alpha/beta hydrolase"/>
    <property type="match status" value="1"/>
</dbReference>
<evidence type="ECO:0000313" key="2">
    <source>
        <dbReference type="EMBL" id="MFD1948222.1"/>
    </source>
</evidence>
<dbReference type="Proteomes" id="UP001597351">
    <property type="component" value="Unassembled WGS sequence"/>
</dbReference>
<proteinExistence type="predicted"/>
<keyword evidence="3" id="KW-1185">Reference proteome</keyword>
<accession>A0ABW4TR92</accession>
<dbReference type="EMBL" id="JBHUGD010000003">
    <property type="protein sequence ID" value="MFD1948222.1"/>
    <property type="molecule type" value="Genomic_DNA"/>
</dbReference>
<protein>
    <submittedName>
        <fullName evidence="2">Alpha/beta fold hydrolase</fullName>
    </submittedName>
</protein>
<evidence type="ECO:0000259" key="1">
    <source>
        <dbReference type="Pfam" id="PF00561"/>
    </source>
</evidence>
<dbReference type="PRINTS" id="PR00111">
    <property type="entry name" value="ABHYDROLASE"/>
</dbReference>
<dbReference type="InterPro" id="IPR050266">
    <property type="entry name" value="AB_hydrolase_sf"/>
</dbReference>
<sequence length="269" mass="29123">MGDGWGRVERPDAEIWFLDTGPTDDERPLVVLLHGLAGYALEWGSTIAALREDFRVVAVDQRGHGSSTRRPDDVSPAAYVADVVAVLDDLDATSATLVGQSMGGHTAMLVASHHPDRVDRLVLVEAGLGGDDPGGVEAVTRWLRGWPAPFADREEFLAFFGGQRLVAEGWADGLDERDDGLWPRWDADTLGRALAGISTHEHVDEWARITAPTLVVRGEHGSIPERQVETMRALRPGTQLAVLSGAGHDLHLEAADALLPVLRRFLADD</sequence>
<feature type="domain" description="AB hydrolase-1" evidence="1">
    <location>
        <begin position="28"/>
        <end position="151"/>
    </location>
</feature>
<dbReference type="InterPro" id="IPR000073">
    <property type="entry name" value="AB_hydrolase_1"/>
</dbReference>
<keyword evidence="2" id="KW-0378">Hydrolase</keyword>
<dbReference type="PANTHER" id="PTHR43798">
    <property type="entry name" value="MONOACYLGLYCEROL LIPASE"/>
    <property type="match status" value="1"/>
</dbReference>
<organism evidence="2 3">
    <name type="scientific">Nocardioides aestuarii</name>
    <dbReference type="NCBI Taxonomy" id="252231"/>
    <lineage>
        <taxon>Bacteria</taxon>
        <taxon>Bacillati</taxon>
        <taxon>Actinomycetota</taxon>
        <taxon>Actinomycetes</taxon>
        <taxon>Propionibacteriales</taxon>
        <taxon>Nocardioidaceae</taxon>
        <taxon>Nocardioides</taxon>
    </lineage>
</organism>
<dbReference type="GO" id="GO:0016787">
    <property type="term" value="F:hydrolase activity"/>
    <property type="evidence" value="ECO:0007669"/>
    <property type="project" value="UniProtKB-KW"/>
</dbReference>
<reference evidence="3" key="1">
    <citation type="journal article" date="2019" name="Int. J. Syst. Evol. Microbiol.">
        <title>The Global Catalogue of Microorganisms (GCM) 10K type strain sequencing project: providing services to taxonomists for standard genome sequencing and annotation.</title>
        <authorList>
            <consortium name="The Broad Institute Genomics Platform"/>
            <consortium name="The Broad Institute Genome Sequencing Center for Infectious Disease"/>
            <person name="Wu L."/>
            <person name="Ma J."/>
        </authorList>
    </citation>
    <scope>NUCLEOTIDE SEQUENCE [LARGE SCALE GENOMIC DNA]</scope>
    <source>
        <strain evidence="3">CGMCC 1.12477</strain>
    </source>
</reference>
<name>A0ABW4TR92_9ACTN</name>
<dbReference type="RefSeq" id="WP_343920065.1">
    <property type="nucleotide sequence ID" value="NZ_BAAAJT010000002.1"/>
</dbReference>
<gene>
    <name evidence="2" type="ORF">ACFSDE_15575</name>
</gene>